<gene>
    <name evidence="2" type="ORF">NDU88_000944</name>
</gene>
<feature type="region of interest" description="Disordered" evidence="1">
    <location>
        <begin position="31"/>
        <end position="69"/>
    </location>
</feature>
<dbReference type="Proteomes" id="UP001066276">
    <property type="component" value="Chromosome 1_1"/>
</dbReference>
<evidence type="ECO:0000256" key="1">
    <source>
        <dbReference type="SAM" id="MobiDB-lite"/>
    </source>
</evidence>
<evidence type="ECO:0000313" key="3">
    <source>
        <dbReference type="Proteomes" id="UP001066276"/>
    </source>
</evidence>
<keyword evidence="3" id="KW-1185">Reference proteome</keyword>
<comment type="caution">
    <text evidence="2">The sequence shown here is derived from an EMBL/GenBank/DDBJ whole genome shotgun (WGS) entry which is preliminary data.</text>
</comment>
<name>A0AAV7WK17_PLEWA</name>
<evidence type="ECO:0000313" key="2">
    <source>
        <dbReference type="EMBL" id="KAJ1213306.1"/>
    </source>
</evidence>
<accession>A0AAV7WK17</accession>
<protein>
    <submittedName>
        <fullName evidence="2">Uncharacterized protein</fullName>
    </submittedName>
</protein>
<sequence length="69" mass="7765">MSRKDVATVNNGATPEKSLTEALLQEQMGFTERWKAPEQQRGKQRRAGNRGRRARGLRGGLQIASAWKK</sequence>
<dbReference type="EMBL" id="JANPWB010000001">
    <property type="protein sequence ID" value="KAJ1213306.1"/>
    <property type="molecule type" value="Genomic_DNA"/>
</dbReference>
<reference evidence="2" key="1">
    <citation type="journal article" date="2022" name="bioRxiv">
        <title>Sequencing and chromosome-scale assembly of the giantPleurodeles waltlgenome.</title>
        <authorList>
            <person name="Brown T."/>
            <person name="Elewa A."/>
            <person name="Iarovenko S."/>
            <person name="Subramanian E."/>
            <person name="Araus A.J."/>
            <person name="Petzold A."/>
            <person name="Susuki M."/>
            <person name="Suzuki K.-i.T."/>
            <person name="Hayashi T."/>
            <person name="Toyoda A."/>
            <person name="Oliveira C."/>
            <person name="Osipova E."/>
            <person name="Leigh N.D."/>
            <person name="Simon A."/>
            <person name="Yun M.H."/>
        </authorList>
    </citation>
    <scope>NUCLEOTIDE SEQUENCE</scope>
    <source>
        <strain evidence="2">20211129_DDA</strain>
        <tissue evidence="2">Liver</tissue>
    </source>
</reference>
<feature type="compositionally biased region" description="Basic residues" evidence="1">
    <location>
        <begin position="42"/>
        <end position="56"/>
    </location>
</feature>
<proteinExistence type="predicted"/>
<dbReference type="AlphaFoldDB" id="A0AAV7WK17"/>
<organism evidence="2 3">
    <name type="scientific">Pleurodeles waltl</name>
    <name type="common">Iberian ribbed newt</name>
    <dbReference type="NCBI Taxonomy" id="8319"/>
    <lineage>
        <taxon>Eukaryota</taxon>
        <taxon>Metazoa</taxon>
        <taxon>Chordata</taxon>
        <taxon>Craniata</taxon>
        <taxon>Vertebrata</taxon>
        <taxon>Euteleostomi</taxon>
        <taxon>Amphibia</taxon>
        <taxon>Batrachia</taxon>
        <taxon>Caudata</taxon>
        <taxon>Salamandroidea</taxon>
        <taxon>Salamandridae</taxon>
        <taxon>Pleurodelinae</taxon>
        <taxon>Pleurodeles</taxon>
    </lineage>
</organism>
<feature type="compositionally biased region" description="Basic and acidic residues" evidence="1">
    <location>
        <begin position="32"/>
        <end position="41"/>
    </location>
</feature>